<protein>
    <submittedName>
        <fullName evidence="2">Uncharacterized protein</fullName>
    </submittedName>
</protein>
<organism evidence="2 3">
    <name type="scientific">Peronospora matthiolae</name>
    <dbReference type="NCBI Taxonomy" id="2874970"/>
    <lineage>
        <taxon>Eukaryota</taxon>
        <taxon>Sar</taxon>
        <taxon>Stramenopiles</taxon>
        <taxon>Oomycota</taxon>
        <taxon>Peronosporomycetes</taxon>
        <taxon>Peronosporales</taxon>
        <taxon>Peronosporaceae</taxon>
        <taxon>Peronospora</taxon>
    </lineage>
</organism>
<sequence length="227" mass="25068">MIVEGKQKIPGLGVVVTQQLNGHGPHANHRDPRNGPWSDLGSYSSGGRQIVGNPPIPWLLEWRKIVEVNGREDSVSHLARRKGDAVFAIGRMAIRKRSGLRRRTNRASLAVGLPCRRYLHVFYAAIILNFDYGDSRDRSGWLREKREQPERPERARVKSSELESDSVSSSLPDPVPEAADESGEQEEFGGGSGGANLGSLFKGIEGFNDNSWEATRAVKESLDRDLG</sequence>
<evidence type="ECO:0000313" key="3">
    <source>
        <dbReference type="Proteomes" id="UP001162060"/>
    </source>
</evidence>
<feature type="compositionally biased region" description="Acidic residues" evidence="1">
    <location>
        <begin position="178"/>
        <end position="187"/>
    </location>
</feature>
<proteinExistence type="predicted"/>
<comment type="caution">
    <text evidence="2">The sequence shown here is derived from an EMBL/GenBank/DDBJ whole genome shotgun (WGS) entry which is preliminary data.</text>
</comment>
<dbReference type="Proteomes" id="UP001162060">
    <property type="component" value="Unassembled WGS sequence"/>
</dbReference>
<feature type="region of interest" description="Disordered" evidence="1">
    <location>
        <begin position="143"/>
        <end position="196"/>
    </location>
</feature>
<dbReference type="EMBL" id="CAKLBY020000187">
    <property type="protein sequence ID" value="CAK7931977.1"/>
    <property type="molecule type" value="Genomic_DNA"/>
</dbReference>
<dbReference type="AlphaFoldDB" id="A0AAV1UD96"/>
<accession>A0AAV1UD96</accession>
<feature type="compositionally biased region" description="Basic and acidic residues" evidence="1">
    <location>
        <begin position="143"/>
        <end position="161"/>
    </location>
</feature>
<feature type="region of interest" description="Disordered" evidence="1">
    <location>
        <begin position="19"/>
        <end position="39"/>
    </location>
</feature>
<evidence type="ECO:0000256" key="1">
    <source>
        <dbReference type="SAM" id="MobiDB-lite"/>
    </source>
</evidence>
<reference evidence="2" key="1">
    <citation type="submission" date="2024-01" db="EMBL/GenBank/DDBJ databases">
        <authorList>
            <person name="Webb A."/>
        </authorList>
    </citation>
    <scope>NUCLEOTIDE SEQUENCE</scope>
    <source>
        <strain evidence="2">Pm1</strain>
    </source>
</reference>
<gene>
    <name evidence="2" type="ORF">PM001_LOCUS17127</name>
</gene>
<name>A0AAV1UD96_9STRA</name>
<evidence type="ECO:0000313" key="2">
    <source>
        <dbReference type="EMBL" id="CAK7931977.1"/>
    </source>
</evidence>